<organism evidence="1">
    <name type="scientific">Pithovirus LCPAC401</name>
    <dbReference type="NCBI Taxonomy" id="2506595"/>
    <lineage>
        <taxon>Viruses</taxon>
        <taxon>Pithoviruses</taxon>
    </lineage>
</organism>
<proteinExistence type="predicted"/>
<accession>A0A481ZAR0</accession>
<protein>
    <submittedName>
        <fullName evidence="1">Uncharacterized protein</fullName>
    </submittedName>
</protein>
<evidence type="ECO:0000313" key="1">
    <source>
        <dbReference type="EMBL" id="QBK92716.1"/>
    </source>
</evidence>
<reference evidence="1" key="1">
    <citation type="journal article" date="2019" name="MBio">
        <title>Virus Genomes from Deep Sea Sediments Expand the Ocean Megavirome and Support Independent Origins of Viral Gigantism.</title>
        <authorList>
            <person name="Backstrom D."/>
            <person name="Yutin N."/>
            <person name="Jorgensen S.L."/>
            <person name="Dharamshi J."/>
            <person name="Homa F."/>
            <person name="Zaremba-Niedwiedzka K."/>
            <person name="Spang A."/>
            <person name="Wolf Y.I."/>
            <person name="Koonin E.V."/>
            <person name="Ettema T.J."/>
        </authorList>
    </citation>
    <scope>NUCLEOTIDE SEQUENCE</scope>
</reference>
<sequence>MGAKSKTNAAGNTTTVVIKTTTSAARRRRNVTIKGSVGNMTNAVLRRNTTRSVTVLTATSMLSA</sequence>
<dbReference type="EMBL" id="MK500580">
    <property type="protein sequence ID" value="QBK92716.1"/>
    <property type="molecule type" value="Genomic_DNA"/>
</dbReference>
<gene>
    <name evidence="1" type="ORF">LCPAC401_03540</name>
</gene>
<name>A0A481ZAR0_9VIRU</name>